<comment type="caution">
    <text evidence="4">The sequence shown here is derived from an EMBL/GenBank/DDBJ whole genome shotgun (WGS) entry which is preliminary data.</text>
</comment>
<dbReference type="PANTHER" id="PTHR43377">
    <property type="entry name" value="BILIVERDIN REDUCTASE A"/>
    <property type="match status" value="1"/>
</dbReference>
<dbReference type="InterPro" id="IPR000683">
    <property type="entry name" value="Gfo/Idh/MocA-like_OxRdtase_N"/>
</dbReference>
<name>A0ABW3HL42_9BACL</name>
<evidence type="ECO:0000313" key="5">
    <source>
        <dbReference type="Proteomes" id="UP001596989"/>
    </source>
</evidence>
<evidence type="ECO:0000259" key="3">
    <source>
        <dbReference type="Pfam" id="PF02894"/>
    </source>
</evidence>
<dbReference type="PANTHER" id="PTHR43377:SF2">
    <property type="entry name" value="BINDING ROSSMANN FOLD OXIDOREDUCTASE, PUTATIVE (AFU_ORTHOLOGUE AFUA_4G00560)-RELATED"/>
    <property type="match status" value="1"/>
</dbReference>
<evidence type="ECO:0000256" key="1">
    <source>
        <dbReference type="ARBA" id="ARBA00010928"/>
    </source>
</evidence>
<protein>
    <submittedName>
        <fullName evidence="4">Gfo/Idh/MocA family protein</fullName>
    </submittedName>
</protein>
<gene>
    <name evidence="4" type="ORF">ACFQ2I_02250</name>
</gene>
<dbReference type="InterPro" id="IPR004104">
    <property type="entry name" value="Gfo/Idh/MocA-like_OxRdtase_C"/>
</dbReference>
<evidence type="ECO:0000259" key="2">
    <source>
        <dbReference type="Pfam" id="PF01408"/>
    </source>
</evidence>
<dbReference type="SUPFAM" id="SSF51735">
    <property type="entry name" value="NAD(P)-binding Rossmann-fold domains"/>
    <property type="match status" value="1"/>
</dbReference>
<accession>A0ABW3HL42</accession>
<dbReference type="Proteomes" id="UP001596989">
    <property type="component" value="Unassembled WGS sequence"/>
</dbReference>
<dbReference type="Pfam" id="PF02894">
    <property type="entry name" value="GFO_IDH_MocA_C"/>
    <property type="match status" value="1"/>
</dbReference>
<comment type="similarity">
    <text evidence="1">Belongs to the Gfo/Idh/MocA family.</text>
</comment>
<dbReference type="InterPro" id="IPR036291">
    <property type="entry name" value="NAD(P)-bd_dom_sf"/>
</dbReference>
<dbReference type="Gene3D" id="3.40.50.720">
    <property type="entry name" value="NAD(P)-binding Rossmann-like Domain"/>
    <property type="match status" value="1"/>
</dbReference>
<dbReference type="SUPFAM" id="SSF55347">
    <property type="entry name" value="Glyceraldehyde-3-phosphate dehydrogenase-like, C-terminal domain"/>
    <property type="match status" value="1"/>
</dbReference>
<evidence type="ECO:0000313" key="4">
    <source>
        <dbReference type="EMBL" id="MFD0958206.1"/>
    </source>
</evidence>
<sequence>MKKKYAIVGAGGRCMYMFALPLVEELSDVAQLVGICDVNEGRAKLMSERCGGVATYADFERMLDETKPDTVIVTTIDSLHHDFIIRALRAGCDVITEKPMTIDADKCREIMKAEAETGKHVAVTFNMRFMPYVAKVKQLLRQGVIGDVLHVNVEWFLDTRHGADYFRRWHRHMEKSGGLLVHKSTHHFDMINWWLDDQPETVQALGDLKFYGPNREERGERCHTCAHSQSCSFYYNIAGNERDRTLYLDNESYDGYYRDRCVFSEEIDIYDTMAVQVRYERGTTMSYSLSAYNPIEGWRAVLVGTKGRLIAEEFYPVNGEPMKPYSDIMLYNELGEKTIVQCRLSSGGHGGGDPRLRDMLFRDGVSDPLGQQAGTHAGAMSLLIGAGANLSIAEGRPVSIRELVDYGIYA</sequence>
<feature type="domain" description="Gfo/Idh/MocA-like oxidoreductase C-terminal" evidence="3">
    <location>
        <begin position="137"/>
        <end position="400"/>
    </location>
</feature>
<dbReference type="InterPro" id="IPR051450">
    <property type="entry name" value="Gfo/Idh/MocA_Oxidoreductases"/>
</dbReference>
<dbReference type="RefSeq" id="WP_377561860.1">
    <property type="nucleotide sequence ID" value="NZ_JBHTJZ010000004.1"/>
</dbReference>
<keyword evidence="5" id="KW-1185">Reference proteome</keyword>
<feature type="domain" description="Gfo/Idh/MocA-like oxidoreductase N-terminal" evidence="2">
    <location>
        <begin position="4"/>
        <end position="125"/>
    </location>
</feature>
<organism evidence="4 5">
    <name type="scientific">Paenibacillus chungangensis</name>
    <dbReference type="NCBI Taxonomy" id="696535"/>
    <lineage>
        <taxon>Bacteria</taxon>
        <taxon>Bacillati</taxon>
        <taxon>Bacillota</taxon>
        <taxon>Bacilli</taxon>
        <taxon>Bacillales</taxon>
        <taxon>Paenibacillaceae</taxon>
        <taxon>Paenibacillus</taxon>
    </lineage>
</organism>
<dbReference type="EMBL" id="JBHTJZ010000004">
    <property type="protein sequence ID" value="MFD0958206.1"/>
    <property type="molecule type" value="Genomic_DNA"/>
</dbReference>
<dbReference type="Pfam" id="PF01408">
    <property type="entry name" value="GFO_IDH_MocA"/>
    <property type="match status" value="1"/>
</dbReference>
<proteinExistence type="inferred from homology"/>
<reference evidence="5" key="1">
    <citation type="journal article" date="2019" name="Int. J. Syst. Evol. Microbiol.">
        <title>The Global Catalogue of Microorganisms (GCM) 10K type strain sequencing project: providing services to taxonomists for standard genome sequencing and annotation.</title>
        <authorList>
            <consortium name="The Broad Institute Genomics Platform"/>
            <consortium name="The Broad Institute Genome Sequencing Center for Infectious Disease"/>
            <person name="Wu L."/>
            <person name="Ma J."/>
        </authorList>
    </citation>
    <scope>NUCLEOTIDE SEQUENCE [LARGE SCALE GENOMIC DNA]</scope>
    <source>
        <strain evidence="5">CCUG 59129</strain>
    </source>
</reference>
<dbReference type="Gene3D" id="3.30.360.10">
    <property type="entry name" value="Dihydrodipicolinate Reductase, domain 2"/>
    <property type="match status" value="1"/>
</dbReference>